<dbReference type="InterPro" id="IPR039498">
    <property type="entry name" value="NTP_transf_5"/>
</dbReference>
<dbReference type="EMBL" id="FUKI01000031">
    <property type="protein sequence ID" value="SJM89934.1"/>
    <property type="molecule type" value="Genomic_DNA"/>
</dbReference>
<proteinExistence type="predicted"/>
<gene>
    <name evidence="1" type="ORF">CRENPOLYSF1_1260015</name>
</gene>
<accession>A0A1R4H127</accession>
<dbReference type="Proteomes" id="UP000195667">
    <property type="component" value="Unassembled WGS sequence"/>
</dbReference>
<dbReference type="Pfam" id="PF14907">
    <property type="entry name" value="NTP_transf_5"/>
    <property type="match status" value="1"/>
</dbReference>
<evidence type="ECO:0008006" key="3">
    <source>
        <dbReference type="Google" id="ProtNLM"/>
    </source>
</evidence>
<protein>
    <recommendedName>
        <fullName evidence="3">Nucleotidyltransferase family protein</fullName>
    </recommendedName>
</protein>
<dbReference type="PROSITE" id="PS51257">
    <property type="entry name" value="PROKAR_LIPOPROTEIN"/>
    <property type="match status" value="1"/>
</dbReference>
<reference evidence="2" key="1">
    <citation type="submission" date="2017-02" db="EMBL/GenBank/DDBJ databases">
        <authorList>
            <person name="Daims H."/>
        </authorList>
    </citation>
    <scope>NUCLEOTIDE SEQUENCE [LARGE SCALE GENOMIC DNA]</scope>
</reference>
<evidence type="ECO:0000313" key="2">
    <source>
        <dbReference type="Proteomes" id="UP000195667"/>
    </source>
</evidence>
<dbReference type="RefSeq" id="WP_176371004.1">
    <property type="nucleotide sequence ID" value="NZ_FUKI01000031.1"/>
</dbReference>
<organism evidence="1 2">
    <name type="scientific">Crenothrix polyspora</name>
    <dbReference type="NCBI Taxonomy" id="360316"/>
    <lineage>
        <taxon>Bacteria</taxon>
        <taxon>Pseudomonadati</taxon>
        <taxon>Pseudomonadota</taxon>
        <taxon>Gammaproteobacteria</taxon>
        <taxon>Methylococcales</taxon>
        <taxon>Crenotrichaceae</taxon>
        <taxon>Crenothrix</taxon>
    </lineage>
</organism>
<sequence length="369" mass="42586">MRNKHHTSGQTLLLACLKNPERLTELSSSQWSLLLRMARACKLIAHFAGLIEQYTLSYCVPEKISNHLIAAQAIIAYRQRMAFWELNRLQRALTQCKTDIIVLKGCAYLLLDIPFAKTRVFADIDVMVNKSIINTIEQSLLAQDWHALKLNDYDQYYYREWMHEIPPLCHRLREMEVDIHHTIIPPTSALCPDPSLLFHDAVSLNVDTAFKVLSPCDMVLHSAVHLFFDSELNNKLRDLVDLDQLFRHFSTDNTTFFASLLARATVLGLQRPLYYSMRYTHRLLNTPIPKDILQASQTMAPVLPTRLLMDYLIPIALLPEHPDETSLTVAVARWLLFIRSHYLRMPLALLIPHLARKSLMRLIPSKNLN</sequence>
<name>A0A1R4H127_9GAMM</name>
<dbReference type="AlphaFoldDB" id="A0A1R4H127"/>
<evidence type="ECO:0000313" key="1">
    <source>
        <dbReference type="EMBL" id="SJM89934.1"/>
    </source>
</evidence>
<keyword evidence="2" id="KW-1185">Reference proteome</keyword>